<dbReference type="eggNOG" id="ENOG5031IVP">
    <property type="taxonomic scope" value="Bacteria"/>
</dbReference>
<name>G6F000_9PROT</name>
<accession>G6F000</accession>
<dbReference type="Proteomes" id="UP000005939">
    <property type="component" value="Unassembled WGS sequence"/>
</dbReference>
<dbReference type="STRING" id="1088868.CIN_09460"/>
<dbReference type="EMBL" id="AGFR01000005">
    <property type="protein sequence ID" value="EHD14082.1"/>
    <property type="molecule type" value="Genomic_DNA"/>
</dbReference>
<sequence length="223" mass="25259">MTQTMEGKVVAKTSQLIEAGGEGGFKVAPYEKEELNLERTYDPLWIHAVNFLNYLENKKLLEKDILQANIGQFVEISGQVHLIDFESFKESFISPEIYQAAGIIKKKEQQLFSKVMASLPFSLQGHLVNNTKNIWFTLDKMFLTGQASDLLMKYGLTLKGAWNIIGILDVKPNEDVSNQSIEFSRNGLWDLFTEIIPPIRSTMGRPDNVASVTPLLIYREISK</sequence>
<comment type="caution">
    <text evidence="1">The sequence shown here is derived from an EMBL/GenBank/DDBJ whole genome shotgun (WGS) entry which is preliminary data.</text>
</comment>
<gene>
    <name evidence="1" type="ORF">CIN_09460</name>
</gene>
<organism evidence="1 2">
    <name type="scientific">Commensalibacter intestini A911</name>
    <dbReference type="NCBI Taxonomy" id="1088868"/>
    <lineage>
        <taxon>Bacteria</taxon>
        <taxon>Pseudomonadati</taxon>
        <taxon>Pseudomonadota</taxon>
        <taxon>Alphaproteobacteria</taxon>
        <taxon>Acetobacterales</taxon>
        <taxon>Acetobacteraceae</taxon>
    </lineage>
</organism>
<evidence type="ECO:0000313" key="1">
    <source>
        <dbReference type="EMBL" id="EHD14082.1"/>
    </source>
</evidence>
<dbReference type="OrthoDB" id="8114643at2"/>
<dbReference type="AlphaFoldDB" id="G6F000"/>
<dbReference type="RefSeq" id="WP_008853936.1">
    <property type="nucleotide sequence ID" value="NZ_AGFR01000005.1"/>
</dbReference>
<evidence type="ECO:0000313" key="2">
    <source>
        <dbReference type="Proteomes" id="UP000005939"/>
    </source>
</evidence>
<reference evidence="1 2" key="1">
    <citation type="submission" date="2011-10" db="EMBL/GenBank/DDBJ databases">
        <title>Genome Sequence of Commensalibacter intestini A911, isolated from Drosophila gut.</title>
        <authorList>
            <person name="Lee W.-J."/>
            <person name="Kim E.-K."/>
        </authorList>
    </citation>
    <scope>NUCLEOTIDE SEQUENCE [LARGE SCALE GENOMIC DNA]</scope>
    <source>
        <strain evidence="1 2">A911</strain>
    </source>
</reference>
<proteinExistence type="predicted"/>
<protein>
    <submittedName>
        <fullName evidence="1">Uncharacterized protein</fullName>
    </submittedName>
</protein>